<evidence type="ECO:0000313" key="1">
    <source>
        <dbReference type="EMBL" id="MQY27494.1"/>
    </source>
</evidence>
<dbReference type="EMBL" id="WEGI01000006">
    <property type="protein sequence ID" value="MQY27494.1"/>
    <property type="molecule type" value="Genomic_DNA"/>
</dbReference>
<dbReference type="AlphaFoldDB" id="A0A7K0DRP9"/>
<evidence type="ECO:0008006" key="3">
    <source>
        <dbReference type="Google" id="ProtNLM"/>
    </source>
</evidence>
<dbReference type="Proteomes" id="UP000431401">
    <property type="component" value="Unassembled WGS sequence"/>
</dbReference>
<name>A0A7K0DRP9_9NOCA</name>
<evidence type="ECO:0000313" key="2">
    <source>
        <dbReference type="Proteomes" id="UP000431401"/>
    </source>
</evidence>
<keyword evidence="2" id="KW-1185">Reference proteome</keyword>
<sequence>MTTPLPVAVLGTGPLAERIAARPEIVAGQPSSAAVVIHLTADGGEIAAHLRAGRDVVTALPLEALALDEIREACRTGSATLHAAGGFQSAVAARLTRSLAATAQVITRIELTEEIDLPDGGVYPWNTVPGDALPGYYFAGLRVLEAAAFPDVSAESPVLHAEDAGARHTLGERLGYRSIRTRGGADVPLRYRLAVTSALGTATVSVDFHPTAGIHPADHLTLVELLRAVGPVRASGPGIVSRDLAITHLVADDRLTVPAS</sequence>
<organism evidence="1 2">
    <name type="scientific">Nocardia aurantia</name>
    <dbReference type="NCBI Taxonomy" id="2585199"/>
    <lineage>
        <taxon>Bacteria</taxon>
        <taxon>Bacillati</taxon>
        <taxon>Actinomycetota</taxon>
        <taxon>Actinomycetes</taxon>
        <taxon>Mycobacteriales</taxon>
        <taxon>Nocardiaceae</taxon>
        <taxon>Nocardia</taxon>
    </lineage>
</organism>
<gene>
    <name evidence="1" type="ORF">NRB56_30770</name>
</gene>
<protein>
    <recommendedName>
        <fullName evidence="3">Dihydrodipicolinate reductase</fullName>
    </recommendedName>
</protein>
<proteinExistence type="predicted"/>
<dbReference type="OrthoDB" id="4527902at2"/>
<comment type="caution">
    <text evidence="1">The sequence shown here is derived from an EMBL/GenBank/DDBJ whole genome shotgun (WGS) entry which is preliminary data.</text>
</comment>
<reference evidence="1 2" key="1">
    <citation type="submission" date="2019-10" db="EMBL/GenBank/DDBJ databases">
        <title>Nocardia macrotermitis sp. nov. and Nocardia aurantia sp. nov., isolated from the gut of fungus growing-termite Macrotermes natalensis.</title>
        <authorList>
            <person name="Benndorf R."/>
            <person name="Schwitalla J."/>
            <person name="Martin K."/>
            <person name="De Beer W."/>
            <person name="Kaster A.-K."/>
            <person name="Vollmers J."/>
            <person name="Poulsen M."/>
            <person name="Beemelmanns C."/>
        </authorList>
    </citation>
    <scope>NUCLEOTIDE SEQUENCE [LARGE SCALE GENOMIC DNA]</scope>
    <source>
        <strain evidence="1 2">RB56</strain>
    </source>
</reference>
<accession>A0A7K0DRP9</accession>
<dbReference type="RefSeq" id="WP_153342624.1">
    <property type="nucleotide sequence ID" value="NZ_WEGI01000006.1"/>
</dbReference>